<dbReference type="AlphaFoldDB" id="A0A0F9GUP1"/>
<reference evidence="1" key="1">
    <citation type="journal article" date="2015" name="Nature">
        <title>Complex archaea that bridge the gap between prokaryotes and eukaryotes.</title>
        <authorList>
            <person name="Spang A."/>
            <person name="Saw J.H."/>
            <person name="Jorgensen S.L."/>
            <person name="Zaremba-Niedzwiedzka K."/>
            <person name="Martijn J."/>
            <person name="Lind A.E."/>
            <person name="van Eijk R."/>
            <person name="Schleper C."/>
            <person name="Guy L."/>
            <person name="Ettema T.J."/>
        </authorList>
    </citation>
    <scope>NUCLEOTIDE SEQUENCE</scope>
</reference>
<sequence length="77" mass="8686">MEYNYTREIVDGAYNIDNINRTDANRQIYLYDEIAAAFPGWVFSTNSVSVSLIISSQAAVPDQTQLDTIISDHKNNL</sequence>
<organism evidence="1">
    <name type="scientific">marine sediment metagenome</name>
    <dbReference type="NCBI Taxonomy" id="412755"/>
    <lineage>
        <taxon>unclassified sequences</taxon>
        <taxon>metagenomes</taxon>
        <taxon>ecological metagenomes</taxon>
    </lineage>
</organism>
<accession>A0A0F9GUP1</accession>
<comment type="caution">
    <text evidence="1">The sequence shown here is derived from an EMBL/GenBank/DDBJ whole genome shotgun (WGS) entry which is preliminary data.</text>
</comment>
<name>A0A0F9GUP1_9ZZZZ</name>
<protein>
    <submittedName>
        <fullName evidence="1">Uncharacterized protein</fullName>
    </submittedName>
</protein>
<evidence type="ECO:0000313" key="1">
    <source>
        <dbReference type="EMBL" id="KKM02489.1"/>
    </source>
</evidence>
<gene>
    <name evidence="1" type="ORF">LCGC14_1783920</name>
</gene>
<dbReference type="EMBL" id="LAZR01016915">
    <property type="protein sequence ID" value="KKM02489.1"/>
    <property type="molecule type" value="Genomic_DNA"/>
</dbReference>
<proteinExistence type="predicted"/>